<gene>
    <name evidence="1" type="ORF">H2198_001574</name>
</gene>
<comment type="caution">
    <text evidence="1">The sequence shown here is derived from an EMBL/GenBank/DDBJ whole genome shotgun (WGS) entry which is preliminary data.</text>
</comment>
<organism evidence="1 2">
    <name type="scientific">Neophaeococcomyces mojaviensis</name>
    <dbReference type="NCBI Taxonomy" id="3383035"/>
    <lineage>
        <taxon>Eukaryota</taxon>
        <taxon>Fungi</taxon>
        <taxon>Dikarya</taxon>
        <taxon>Ascomycota</taxon>
        <taxon>Pezizomycotina</taxon>
        <taxon>Eurotiomycetes</taxon>
        <taxon>Chaetothyriomycetidae</taxon>
        <taxon>Chaetothyriales</taxon>
        <taxon>Chaetothyriales incertae sedis</taxon>
        <taxon>Neophaeococcomyces</taxon>
    </lineage>
</organism>
<dbReference type="Proteomes" id="UP001172386">
    <property type="component" value="Unassembled WGS sequence"/>
</dbReference>
<evidence type="ECO:0000313" key="2">
    <source>
        <dbReference type="Proteomes" id="UP001172386"/>
    </source>
</evidence>
<name>A0ACC3AH03_9EURO</name>
<keyword evidence="2" id="KW-1185">Reference proteome</keyword>
<reference evidence="1" key="1">
    <citation type="submission" date="2022-10" db="EMBL/GenBank/DDBJ databases">
        <title>Culturing micro-colonial fungi from biological soil crusts in the Mojave desert and describing Neophaeococcomyces mojavensis, and introducing the new genera and species Taxawa tesnikishii.</title>
        <authorList>
            <person name="Kurbessoian T."/>
            <person name="Stajich J.E."/>
        </authorList>
    </citation>
    <scope>NUCLEOTIDE SEQUENCE</scope>
    <source>
        <strain evidence="1">JES_112</strain>
    </source>
</reference>
<protein>
    <submittedName>
        <fullName evidence="1">Uncharacterized protein</fullName>
    </submittedName>
</protein>
<dbReference type="EMBL" id="JAPDRQ010000018">
    <property type="protein sequence ID" value="KAJ9662032.1"/>
    <property type="molecule type" value="Genomic_DNA"/>
</dbReference>
<sequence>MSSKGALVVFGSGPGIGRSTAAYFSEKGFKHIILLSRDASRLAEDAKFVSAAASDAKVETLKIDLAADEGAIKSVLQEVDGKLKAAGVPLEVVLYNAARVGPSKVLEWEAKRLEEDIRITTISLYITLQWAIPQLLATAKSESYNPAFLTTSGGLYRDPYPHFFSLAASKASQHNLMYSFYKKYEPQIHLACMPVNGIVRDDAKVTSSRAVAAQFWKQYEQKKGVKGDFSVEMDDPDYEDMVEGVRKMVDGE</sequence>
<proteinExistence type="predicted"/>
<accession>A0ACC3AH03</accession>
<evidence type="ECO:0000313" key="1">
    <source>
        <dbReference type="EMBL" id="KAJ9662032.1"/>
    </source>
</evidence>